<evidence type="ECO:0000256" key="7">
    <source>
        <dbReference type="ARBA" id="ARBA00038093"/>
    </source>
</evidence>
<comment type="similarity">
    <text evidence="7 8">Belongs to the PINc/VapC protein family.</text>
</comment>
<dbReference type="EC" id="3.1.-.-" evidence="8"/>
<dbReference type="SUPFAM" id="SSF88723">
    <property type="entry name" value="PIN domain-like"/>
    <property type="match status" value="1"/>
</dbReference>
<dbReference type="PANTHER" id="PTHR33653:SF1">
    <property type="entry name" value="RIBONUCLEASE VAPC2"/>
    <property type="match status" value="1"/>
</dbReference>
<dbReference type="InterPro" id="IPR002716">
    <property type="entry name" value="PIN_dom"/>
</dbReference>
<evidence type="ECO:0000256" key="1">
    <source>
        <dbReference type="ARBA" id="ARBA00001946"/>
    </source>
</evidence>
<dbReference type="Gene3D" id="3.40.50.1010">
    <property type="entry name" value="5'-nuclease"/>
    <property type="match status" value="1"/>
</dbReference>
<keyword evidence="5 8" id="KW-0378">Hydrolase</keyword>
<dbReference type="PANTHER" id="PTHR33653">
    <property type="entry name" value="RIBONUCLEASE VAPC2"/>
    <property type="match status" value="1"/>
</dbReference>
<evidence type="ECO:0000256" key="6">
    <source>
        <dbReference type="ARBA" id="ARBA00022842"/>
    </source>
</evidence>
<keyword evidence="2 8" id="KW-1277">Toxin-antitoxin system</keyword>
<dbReference type="InterPro" id="IPR029060">
    <property type="entry name" value="PIN-like_dom_sf"/>
</dbReference>
<keyword evidence="4 8" id="KW-0479">Metal-binding</keyword>
<dbReference type="HAMAP" id="MF_00265">
    <property type="entry name" value="VapC_Nob1"/>
    <property type="match status" value="1"/>
</dbReference>
<dbReference type="GO" id="GO:0090729">
    <property type="term" value="F:toxin activity"/>
    <property type="evidence" value="ECO:0007669"/>
    <property type="project" value="UniProtKB-KW"/>
</dbReference>
<protein>
    <recommendedName>
        <fullName evidence="8">Ribonuclease VapC</fullName>
        <shortName evidence="8">RNase VapC</shortName>
        <ecNumber evidence="8">3.1.-.-</ecNumber>
    </recommendedName>
    <alternativeName>
        <fullName evidence="8">Toxin VapC</fullName>
    </alternativeName>
</protein>
<evidence type="ECO:0000256" key="5">
    <source>
        <dbReference type="ARBA" id="ARBA00022801"/>
    </source>
</evidence>
<evidence type="ECO:0000313" key="10">
    <source>
        <dbReference type="EMBL" id="XBY43011.1"/>
    </source>
</evidence>
<evidence type="ECO:0000256" key="3">
    <source>
        <dbReference type="ARBA" id="ARBA00022722"/>
    </source>
</evidence>
<accession>A0AAU7X6F7</accession>
<name>A0AAU7X6F7_9HYPH</name>
<evidence type="ECO:0000256" key="4">
    <source>
        <dbReference type="ARBA" id="ARBA00022723"/>
    </source>
</evidence>
<feature type="binding site" evidence="8">
    <location>
        <position position="99"/>
    </location>
    <ligand>
        <name>Mg(2+)</name>
        <dbReference type="ChEBI" id="CHEBI:18420"/>
    </ligand>
</feature>
<gene>
    <name evidence="8" type="primary">vapC</name>
    <name evidence="10" type="ORF">ABS361_12940</name>
</gene>
<dbReference type="GO" id="GO:0004540">
    <property type="term" value="F:RNA nuclease activity"/>
    <property type="evidence" value="ECO:0007669"/>
    <property type="project" value="InterPro"/>
</dbReference>
<keyword evidence="3 8" id="KW-0540">Nuclease</keyword>
<keyword evidence="6 8" id="KW-0460">Magnesium</keyword>
<evidence type="ECO:0000256" key="8">
    <source>
        <dbReference type="HAMAP-Rule" id="MF_00265"/>
    </source>
</evidence>
<dbReference type="AlphaFoldDB" id="A0AAU7X6F7"/>
<proteinExistence type="inferred from homology"/>
<dbReference type="GO" id="GO:0000287">
    <property type="term" value="F:magnesium ion binding"/>
    <property type="evidence" value="ECO:0007669"/>
    <property type="project" value="UniProtKB-UniRule"/>
</dbReference>
<comment type="cofactor">
    <cofactor evidence="1 8">
        <name>Mg(2+)</name>
        <dbReference type="ChEBI" id="CHEBI:18420"/>
    </cofactor>
</comment>
<dbReference type="Pfam" id="PF01850">
    <property type="entry name" value="PIN"/>
    <property type="match status" value="1"/>
</dbReference>
<dbReference type="KEGG" id="mflg:ABS361_12940"/>
<feature type="domain" description="PIN" evidence="9">
    <location>
        <begin position="1"/>
        <end position="124"/>
    </location>
</feature>
<evidence type="ECO:0000259" key="9">
    <source>
        <dbReference type="Pfam" id="PF01850"/>
    </source>
</evidence>
<dbReference type="RefSeq" id="WP_407048113.1">
    <property type="nucleotide sequence ID" value="NZ_CP158568.1"/>
</dbReference>
<dbReference type="InterPro" id="IPR022907">
    <property type="entry name" value="VapC_family"/>
</dbReference>
<keyword evidence="8" id="KW-0800">Toxin</keyword>
<dbReference type="InterPro" id="IPR050556">
    <property type="entry name" value="Type_II_TA_system_RNase"/>
</dbReference>
<comment type="function">
    <text evidence="8">Toxic component of a toxin-antitoxin (TA) system. An RNase.</text>
</comment>
<evidence type="ECO:0000256" key="2">
    <source>
        <dbReference type="ARBA" id="ARBA00022649"/>
    </source>
</evidence>
<organism evidence="10">
    <name type="scientific">Methyloraptor flagellatus</name>
    <dbReference type="NCBI Taxonomy" id="3162530"/>
    <lineage>
        <taxon>Bacteria</taxon>
        <taxon>Pseudomonadati</taxon>
        <taxon>Pseudomonadota</taxon>
        <taxon>Alphaproteobacteria</taxon>
        <taxon>Hyphomicrobiales</taxon>
        <taxon>Ancalomicrobiaceae</taxon>
        <taxon>Methyloraptor</taxon>
    </lineage>
</organism>
<dbReference type="GO" id="GO:0016787">
    <property type="term" value="F:hydrolase activity"/>
    <property type="evidence" value="ECO:0007669"/>
    <property type="project" value="UniProtKB-KW"/>
</dbReference>
<dbReference type="EMBL" id="CP158568">
    <property type="protein sequence ID" value="XBY43011.1"/>
    <property type="molecule type" value="Genomic_DNA"/>
</dbReference>
<feature type="binding site" evidence="8">
    <location>
        <position position="4"/>
    </location>
    <ligand>
        <name>Mg(2+)</name>
        <dbReference type="ChEBI" id="CHEBI:18420"/>
    </ligand>
</feature>
<sequence>MIVDTSAIMAILLAEPESVAISAALRDAARARMSAGTFVELGVTASRRDSPIPTAMLDLILAKGRVVIEPVTHEQALVARNAYLRFGKGFHPARLNFGDCFAYALAKTTGEPLLFKGDDFAQTDVVRAL</sequence>
<dbReference type="CDD" id="cd09871">
    <property type="entry name" value="PIN_MtVapC28-VapC30-like"/>
    <property type="match status" value="1"/>
</dbReference>
<reference evidence="10" key="1">
    <citation type="submission" date="2024-06" db="EMBL/GenBank/DDBJ databases">
        <title>Methylostella associata gen. nov., sp. nov., a novel Ancalomicrobiaceae-affiliated facultatively methylotrophic bacteria that feed on methanotrophs of the genus Methylococcus.</title>
        <authorList>
            <person name="Saltykova V."/>
            <person name="Danilova O.V."/>
            <person name="Oshkin I.Y."/>
            <person name="Belova S.E."/>
            <person name="Pimenov N.V."/>
            <person name="Dedysh S.N."/>
        </authorList>
    </citation>
    <scope>NUCLEOTIDE SEQUENCE</scope>
    <source>
        <strain evidence="10">S20</strain>
    </source>
</reference>